<keyword evidence="8" id="KW-0735">Signal-anchor</keyword>
<dbReference type="Pfam" id="PF15024">
    <property type="entry name" value="Glyco_transf_18"/>
    <property type="match status" value="1"/>
</dbReference>
<keyword evidence="12" id="KW-0325">Glycoprotein</keyword>
<evidence type="ECO:0000259" key="16">
    <source>
        <dbReference type="Pfam" id="PF15024"/>
    </source>
</evidence>
<comment type="subcellular location">
    <subcellularLocation>
        <location evidence="1">Golgi apparatus membrane</location>
        <topology evidence="1">Single-pass type II membrane protein</topology>
    </subcellularLocation>
</comment>
<feature type="compositionally biased region" description="Polar residues" evidence="14">
    <location>
        <begin position="93"/>
        <end position="104"/>
    </location>
</feature>
<evidence type="ECO:0000256" key="10">
    <source>
        <dbReference type="ARBA" id="ARBA00023034"/>
    </source>
</evidence>
<evidence type="ECO:0000256" key="6">
    <source>
        <dbReference type="ARBA" id="ARBA00022679"/>
    </source>
</evidence>
<keyword evidence="10" id="KW-0333">Golgi apparatus</keyword>
<dbReference type="EC" id="2.4.1.155" evidence="4"/>
<dbReference type="InterPro" id="IPR026116">
    <property type="entry name" value="GT18_cat"/>
</dbReference>
<evidence type="ECO:0000256" key="12">
    <source>
        <dbReference type="ARBA" id="ARBA00023180"/>
    </source>
</evidence>
<dbReference type="EMBL" id="CP141890">
    <property type="protein sequence ID" value="WRT69989.1"/>
    <property type="molecule type" value="Genomic_DNA"/>
</dbReference>
<evidence type="ECO:0000256" key="3">
    <source>
        <dbReference type="ARBA" id="ARBA00007477"/>
    </source>
</evidence>
<dbReference type="GeneID" id="87959112"/>
<feature type="region of interest" description="Disordered" evidence="14">
    <location>
        <begin position="85"/>
        <end position="111"/>
    </location>
</feature>
<keyword evidence="7 15" id="KW-0812">Transmembrane</keyword>
<sequence length="600" mass="69167">MASPRPVRLSKIGSRNADPNRSGSGSGSGSTRSHKRSVSTPKAPADPSDTRDHIPSSSTYRRDPQTFQESDDEFVSEKIAPIPSINPSFKRPNINTLNNTPSQSKIRKTKSWSPPNFGLRRILFFALISATLLVMFFRPSISDIFSTTIWLPSSWRANRVPVSSDISTLSPKERKLAVKQIEYAHNMENYFPSERNWGGREHGREDYKFHTEKELRKLAVCTATNTCRENQTNVVILGHIFSHFHIYEGYMGGEGIWTANLVETLTKWGYTILHARDDWVYMWYIYNQIPDMVKAIVAWRTGQYGTFEDHVKSPWRINGVPAWKFFVYNYFPDHYTSIVGDAWNMHSEFGFSHKQRNFTFIPYVVEPATTPPYTPSAQRPNQVYILAKFLRYFYPGAQPAWEDTGVFLRAKTVLEQEFPGFEFVVGCKDDRNSASQIENSMQLPDGIRNLGQMDRIEFEHQLANSRVMLGIGWPTLSPSPHVALSLGIPFINPYSMWGWSSFDDPDTWQQSQHHTLKALGEPYIYHVLRNNETELIEAIRKALSTPIEPYILPIMTRDYHERQVSKWINTDWKSKAERILENRKKGIETENGNDLKEFML</sequence>
<evidence type="ECO:0000256" key="11">
    <source>
        <dbReference type="ARBA" id="ARBA00023136"/>
    </source>
</evidence>
<comment type="catalytic activity">
    <reaction evidence="13">
        <text>N(4)-{beta-D-GlcNAc-(1-&gt;2)-[beta-D-GlcNAc-(1-&gt;4)]-alpha-D-Man-(1-&gt;3)-[beta-D-GlcNAc-(1-&gt;2)-alpha-D-Man-(1-&gt;6)]-beta-D-Man-(1-&gt;4)-beta-D-GlcNAc-(1-&gt;4)-beta-D-GlcNAc}-L-asparaginyl-[protein] + UDP-N-acetyl-alpha-D-glucosamine = N(4)-{beta-D-GlcNAc-(1-&gt;2)-[beta-D-GlcNAc-(1-&gt;4)]-alpha-D-Man-(1-&gt;3)-[beta-D-GlcNAc-(1-&gt;2)-[beta-D-GlcNAc-(1-&gt;6)]-alpha-D-Man-(1-&gt;6)]-beta-D-Man-(1-&gt;4)-beta-D-GlcNAc-(1-&gt;4)-beta-D-GlcNAc}-L-asparaginyl-[protein] + UDP + H(+)</text>
        <dbReference type="Rhea" id="RHEA:16921"/>
        <dbReference type="Rhea" id="RHEA-COMP:14374"/>
        <dbReference type="Rhea" id="RHEA-COMP:14377"/>
        <dbReference type="ChEBI" id="CHEBI:15378"/>
        <dbReference type="ChEBI" id="CHEBI:57705"/>
        <dbReference type="ChEBI" id="CHEBI:58223"/>
        <dbReference type="ChEBI" id="CHEBI:139507"/>
        <dbReference type="ChEBI" id="CHEBI:139510"/>
        <dbReference type="EC" id="2.4.1.155"/>
    </reaction>
</comment>
<proteinExistence type="inferred from homology"/>
<dbReference type="SUPFAM" id="SSF53756">
    <property type="entry name" value="UDP-Glycosyltransferase/glycogen phosphorylase"/>
    <property type="match status" value="1"/>
</dbReference>
<comment type="similarity">
    <text evidence="3">Belongs to the glycosyltransferase 18 family.</text>
</comment>
<keyword evidence="11 15" id="KW-0472">Membrane</keyword>
<accession>A0ABZ1D988</accession>
<evidence type="ECO:0000256" key="5">
    <source>
        <dbReference type="ARBA" id="ARBA00022676"/>
    </source>
</evidence>
<evidence type="ECO:0000256" key="13">
    <source>
        <dbReference type="ARBA" id="ARBA00048243"/>
    </source>
</evidence>
<organism evidence="17 18">
    <name type="scientific">Kwoniella shivajii</name>
    <dbReference type="NCBI Taxonomy" id="564305"/>
    <lineage>
        <taxon>Eukaryota</taxon>
        <taxon>Fungi</taxon>
        <taxon>Dikarya</taxon>
        <taxon>Basidiomycota</taxon>
        <taxon>Agaricomycotina</taxon>
        <taxon>Tremellomycetes</taxon>
        <taxon>Tremellales</taxon>
        <taxon>Cryptococcaceae</taxon>
        <taxon>Kwoniella</taxon>
    </lineage>
</organism>
<dbReference type="PANTHER" id="PTHR15075">
    <property type="entry name" value="ALPHA-MANNOSIDE BETA-1,6-N-ACETYLGLUCOSAMINYLTRANSFERASE"/>
    <property type="match status" value="1"/>
</dbReference>
<feature type="region of interest" description="Disordered" evidence="14">
    <location>
        <begin position="1"/>
        <end position="72"/>
    </location>
</feature>
<name>A0ABZ1D988_9TREE</name>
<evidence type="ECO:0000256" key="15">
    <source>
        <dbReference type="SAM" id="Phobius"/>
    </source>
</evidence>
<feature type="transmembrane region" description="Helical" evidence="15">
    <location>
        <begin position="117"/>
        <end position="137"/>
    </location>
</feature>
<feature type="compositionally biased region" description="Basic and acidic residues" evidence="14">
    <location>
        <begin position="48"/>
        <end position="64"/>
    </location>
</feature>
<gene>
    <name evidence="17" type="ORF">IL334_006982</name>
</gene>
<evidence type="ECO:0000313" key="18">
    <source>
        <dbReference type="Proteomes" id="UP001329825"/>
    </source>
</evidence>
<evidence type="ECO:0000256" key="9">
    <source>
        <dbReference type="ARBA" id="ARBA00022989"/>
    </source>
</evidence>
<evidence type="ECO:0000313" key="17">
    <source>
        <dbReference type="EMBL" id="WRT69989.1"/>
    </source>
</evidence>
<keyword evidence="6" id="KW-0808">Transferase</keyword>
<keyword evidence="9 15" id="KW-1133">Transmembrane helix</keyword>
<keyword evidence="18" id="KW-1185">Reference proteome</keyword>
<dbReference type="Proteomes" id="UP001329825">
    <property type="component" value="Chromosome 10"/>
</dbReference>
<evidence type="ECO:0000256" key="4">
    <source>
        <dbReference type="ARBA" id="ARBA00012671"/>
    </source>
</evidence>
<evidence type="ECO:0000256" key="2">
    <source>
        <dbReference type="ARBA" id="ARBA00004922"/>
    </source>
</evidence>
<reference evidence="17 18" key="1">
    <citation type="submission" date="2024-01" db="EMBL/GenBank/DDBJ databases">
        <title>Comparative genomics of Cryptococcus and Kwoniella reveals pathogenesis evolution and contrasting modes of karyotype evolution via chromosome fusion or intercentromeric recombination.</title>
        <authorList>
            <person name="Coelho M.A."/>
            <person name="David-Palma M."/>
            <person name="Shea T."/>
            <person name="Bowers K."/>
            <person name="McGinley-Smith S."/>
            <person name="Mohammad A.W."/>
            <person name="Gnirke A."/>
            <person name="Yurkov A.M."/>
            <person name="Nowrousian M."/>
            <person name="Sun S."/>
            <person name="Cuomo C.A."/>
            <person name="Heitman J."/>
        </authorList>
    </citation>
    <scope>NUCLEOTIDE SEQUENCE [LARGE SCALE GENOMIC DNA]</scope>
    <source>
        <strain evidence="17">CBS 11374</strain>
    </source>
</reference>
<dbReference type="RefSeq" id="XP_062794728.1">
    <property type="nucleotide sequence ID" value="XM_062938677.1"/>
</dbReference>
<evidence type="ECO:0000256" key="7">
    <source>
        <dbReference type="ARBA" id="ARBA00022692"/>
    </source>
</evidence>
<evidence type="ECO:0000256" key="1">
    <source>
        <dbReference type="ARBA" id="ARBA00004323"/>
    </source>
</evidence>
<keyword evidence="5" id="KW-0328">Glycosyltransferase</keyword>
<evidence type="ECO:0000256" key="14">
    <source>
        <dbReference type="SAM" id="MobiDB-lite"/>
    </source>
</evidence>
<dbReference type="PANTHER" id="PTHR15075:SF2">
    <property type="entry name" value="ALPHA-1,6-MANNOSYLGLYCOPROTEIN 6-BETA-N-ACETYLGLUCOSAMINYLTRANSFERASE"/>
    <property type="match status" value="1"/>
</dbReference>
<protein>
    <recommendedName>
        <fullName evidence="4">alpha-1,6-mannosyl-glycoprotein 6-beta-N-acetylglucosaminyltransferase</fullName>
        <ecNumber evidence="4">2.4.1.155</ecNumber>
    </recommendedName>
</protein>
<feature type="domain" description="Glycosyltransferase family 18 catalytic" evidence="16">
    <location>
        <begin position="436"/>
        <end position="552"/>
    </location>
</feature>
<dbReference type="InterPro" id="IPR052105">
    <property type="entry name" value="MGAT5_Glycosyltransferase"/>
</dbReference>
<evidence type="ECO:0000256" key="8">
    <source>
        <dbReference type="ARBA" id="ARBA00022968"/>
    </source>
</evidence>
<comment type="pathway">
    <text evidence="2">Protein modification; protein glycosylation.</text>
</comment>